<dbReference type="GO" id="GO:0008033">
    <property type="term" value="P:tRNA processing"/>
    <property type="evidence" value="ECO:0007669"/>
    <property type="project" value="UniProtKB-KW"/>
</dbReference>
<dbReference type="GO" id="GO:0006397">
    <property type="term" value="P:mRNA processing"/>
    <property type="evidence" value="ECO:0007669"/>
    <property type="project" value="UniProtKB-KW"/>
</dbReference>
<dbReference type="InterPro" id="IPR014720">
    <property type="entry name" value="dsRBD_dom"/>
</dbReference>
<dbReference type="SMART" id="SM00358">
    <property type="entry name" value="DSRM"/>
    <property type="match status" value="1"/>
</dbReference>
<dbReference type="HAMAP" id="MF_00104">
    <property type="entry name" value="RNase_III"/>
    <property type="match status" value="1"/>
</dbReference>
<evidence type="ECO:0000256" key="6">
    <source>
        <dbReference type="ARBA" id="ARBA00022490"/>
    </source>
</evidence>
<dbReference type="Gene3D" id="3.30.160.20">
    <property type="match status" value="1"/>
</dbReference>
<evidence type="ECO:0000256" key="11">
    <source>
        <dbReference type="ARBA" id="ARBA00022723"/>
    </source>
</evidence>
<keyword evidence="10" id="KW-0540">Nuclease</keyword>
<dbReference type="SMART" id="SM00535">
    <property type="entry name" value="RIBOc"/>
    <property type="match status" value="1"/>
</dbReference>
<dbReference type="PANTHER" id="PTHR11207:SF0">
    <property type="entry name" value="RIBONUCLEASE 3"/>
    <property type="match status" value="1"/>
</dbReference>
<dbReference type="InterPro" id="IPR011907">
    <property type="entry name" value="RNase_III"/>
</dbReference>
<dbReference type="InterPro" id="IPR036389">
    <property type="entry name" value="RNase_III_sf"/>
</dbReference>
<evidence type="ECO:0000256" key="4">
    <source>
        <dbReference type="ARBA" id="ARBA00011738"/>
    </source>
</evidence>
<dbReference type="FunFam" id="3.30.160.20:FF:000003">
    <property type="entry name" value="Ribonuclease 3"/>
    <property type="match status" value="1"/>
</dbReference>
<evidence type="ECO:0000256" key="13">
    <source>
        <dbReference type="ARBA" id="ARBA00022801"/>
    </source>
</evidence>
<organism evidence="18">
    <name type="scientific">mine drainage metagenome</name>
    <dbReference type="NCBI Taxonomy" id="410659"/>
    <lineage>
        <taxon>unclassified sequences</taxon>
        <taxon>metagenomes</taxon>
        <taxon>ecological metagenomes</taxon>
    </lineage>
</organism>
<dbReference type="GO" id="GO:0006364">
    <property type="term" value="P:rRNA processing"/>
    <property type="evidence" value="ECO:0007669"/>
    <property type="project" value="UniProtKB-KW"/>
</dbReference>
<dbReference type="PROSITE" id="PS00517">
    <property type="entry name" value="RNASE_3_1"/>
    <property type="match status" value="1"/>
</dbReference>
<evidence type="ECO:0000256" key="14">
    <source>
        <dbReference type="ARBA" id="ARBA00022842"/>
    </source>
</evidence>
<dbReference type="Pfam" id="PF14622">
    <property type="entry name" value="Ribonucleas_3_3"/>
    <property type="match status" value="1"/>
</dbReference>
<evidence type="ECO:0000256" key="7">
    <source>
        <dbReference type="ARBA" id="ARBA00022552"/>
    </source>
</evidence>
<evidence type="ECO:0000256" key="3">
    <source>
        <dbReference type="ARBA" id="ARBA00010183"/>
    </source>
</evidence>
<sequence>MTSQARLSRLIGHDFNTKALLAQALTHRSHNALNNERLEFLGDSVLNCVVATLLYERFPSLPEGDLSRLRAHLVRENTLSGIASMLALGDHMRLGEGELKSGGAQRPSILADAMEAIIGAVFIDAGFEAARAMVARLYGPLLENLDPKAVGKDPKTLLQEHLQGRKLALPEYRLLATGGEAHCQTFRVECRIPALNVQAQGEGGSRRIAEQQAAELAYQKATR</sequence>
<dbReference type="AlphaFoldDB" id="A0A1J5RBD1"/>
<dbReference type="CDD" id="cd00593">
    <property type="entry name" value="RIBOc"/>
    <property type="match status" value="1"/>
</dbReference>
<dbReference type="FunFam" id="1.10.1520.10:FF:000001">
    <property type="entry name" value="Ribonuclease 3"/>
    <property type="match status" value="1"/>
</dbReference>
<name>A0A1J5RBD1_9ZZZZ</name>
<comment type="catalytic activity">
    <reaction evidence="1">
        <text>Endonucleolytic cleavage to 5'-phosphomonoester.</text>
        <dbReference type="EC" id="3.1.26.3"/>
    </reaction>
</comment>
<reference evidence="18" key="1">
    <citation type="submission" date="2016-10" db="EMBL/GenBank/DDBJ databases">
        <title>Sequence of Gallionella enrichment culture.</title>
        <authorList>
            <person name="Poehlein A."/>
            <person name="Muehling M."/>
            <person name="Daniel R."/>
        </authorList>
    </citation>
    <scope>NUCLEOTIDE SEQUENCE</scope>
</reference>
<evidence type="ECO:0000256" key="15">
    <source>
        <dbReference type="ARBA" id="ARBA00022884"/>
    </source>
</evidence>
<dbReference type="PROSITE" id="PS50142">
    <property type="entry name" value="RNASE_3_2"/>
    <property type="match status" value="1"/>
</dbReference>
<dbReference type="GO" id="GO:0010468">
    <property type="term" value="P:regulation of gene expression"/>
    <property type="evidence" value="ECO:0007669"/>
    <property type="project" value="TreeGrafter"/>
</dbReference>
<evidence type="ECO:0000256" key="5">
    <source>
        <dbReference type="ARBA" id="ARBA00012177"/>
    </source>
</evidence>
<keyword evidence="14" id="KW-0460">Magnesium</keyword>
<evidence type="ECO:0000259" key="17">
    <source>
        <dbReference type="PROSITE" id="PS50142"/>
    </source>
</evidence>
<dbReference type="SUPFAM" id="SSF54768">
    <property type="entry name" value="dsRNA-binding domain-like"/>
    <property type="match status" value="1"/>
</dbReference>
<dbReference type="Gene3D" id="1.10.1520.10">
    <property type="entry name" value="Ribonuclease III domain"/>
    <property type="match status" value="1"/>
</dbReference>
<evidence type="ECO:0000256" key="2">
    <source>
        <dbReference type="ARBA" id="ARBA00004496"/>
    </source>
</evidence>
<dbReference type="Pfam" id="PF00035">
    <property type="entry name" value="dsrm"/>
    <property type="match status" value="1"/>
</dbReference>
<evidence type="ECO:0000313" key="18">
    <source>
        <dbReference type="EMBL" id="OIQ86971.1"/>
    </source>
</evidence>
<keyword evidence="11" id="KW-0479">Metal-binding</keyword>
<keyword evidence="7" id="KW-0698">rRNA processing</keyword>
<comment type="subcellular location">
    <subcellularLocation>
        <location evidence="2">Cytoplasm</location>
    </subcellularLocation>
</comment>
<proteinExistence type="inferred from homology"/>
<evidence type="ECO:0000256" key="1">
    <source>
        <dbReference type="ARBA" id="ARBA00000109"/>
    </source>
</evidence>
<dbReference type="GO" id="GO:0042802">
    <property type="term" value="F:identical protein binding"/>
    <property type="evidence" value="ECO:0007669"/>
    <property type="project" value="UniProtKB-ARBA"/>
</dbReference>
<dbReference type="NCBIfam" id="TIGR02191">
    <property type="entry name" value="RNaseIII"/>
    <property type="match status" value="1"/>
</dbReference>
<accession>A0A1J5RBD1</accession>
<dbReference type="CDD" id="cd10845">
    <property type="entry name" value="DSRM_RNAse_III_family"/>
    <property type="match status" value="1"/>
</dbReference>
<dbReference type="SUPFAM" id="SSF69065">
    <property type="entry name" value="RNase III domain-like"/>
    <property type="match status" value="1"/>
</dbReference>
<feature type="domain" description="RNase III" evidence="17">
    <location>
        <begin position="4"/>
        <end position="126"/>
    </location>
</feature>
<dbReference type="PANTHER" id="PTHR11207">
    <property type="entry name" value="RIBONUCLEASE III"/>
    <property type="match status" value="1"/>
</dbReference>
<comment type="caution">
    <text evidence="18">The sequence shown here is derived from an EMBL/GenBank/DDBJ whole genome shotgun (WGS) entry which is preliminary data.</text>
</comment>
<dbReference type="EMBL" id="MLJW01000449">
    <property type="protein sequence ID" value="OIQ86971.1"/>
    <property type="molecule type" value="Genomic_DNA"/>
</dbReference>
<keyword evidence="15" id="KW-0694">RNA-binding</keyword>
<dbReference type="PROSITE" id="PS50137">
    <property type="entry name" value="DS_RBD"/>
    <property type="match status" value="1"/>
</dbReference>
<evidence type="ECO:0000259" key="16">
    <source>
        <dbReference type="PROSITE" id="PS50137"/>
    </source>
</evidence>
<feature type="domain" description="DRBM" evidence="16">
    <location>
        <begin position="153"/>
        <end position="223"/>
    </location>
</feature>
<protein>
    <recommendedName>
        <fullName evidence="5">ribonuclease III</fullName>
        <ecNumber evidence="5">3.1.26.3</ecNumber>
    </recommendedName>
</protein>
<keyword evidence="13 18" id="KW-0378">Hydrolase</keyword>
<keyword evidence="9" id="KW-0819">tRNA processing</keyword>
<dbReference type="InterPro" id="IPR000999">
    <property type="entry name" value="RNase_III_dom"/>
</dbReference>
<dbReference type="EC" id="3.1.26.3" evidence="5"/>
<evidence type="ECO:0000256" key="12">
    <source>
        <dbReference type="ARBA" id="ARBA00022759"/>
    </source>
</evidence>
<dbReference type="GO" id="GO:0003725">
    <property type="term" value="F:double-stranded RNA binding"/>
    <property type="evidence" value="ECO:0007669"/>
    <property type="project" value="TreeGrafter"/>
</dbReference>
<evidence type="ECO:0000256" key="10">
    <source>
        <dbReference type="ARBA" id="ARBA00022722"/>
    </source>
</evidence>
<dbReference type="GO" id="GO:0046872">
    <property type="term" value="F:metal ion binding"/>
    <property type="evidence" value="ECO:0007669"/>
    <property type="project" value="UniProtKB-KW"/>
</dbReference>
<keyword evidence="8" id="KW-0507">mRNA processing</keyword>
<gene>
    <name evidence="18" type="primary">rnc_10</name>
    <name evidence="18" type="ORF">GALL_311900</name>
</gene>
<keyword evidence="12" id="KW-0255">Endonuclease</keyword>
<keyword evidence="6" id="KW-0963">Cytoplasm</keyword>
<comment type="similarity">
    <text evidence="3">Belongs to the ribonuclease III family.</text>
</comment>
<dbReference type="GO" id="GO:0004525">
    <property type="term" value="F:ribonuclease III activity"/>
    <property type="evidence" value="ECO:0007669"/>
    <property type="project" value="UniProtKB-EC"/>
</dbReference>
<dbReference type="GO" id="GO:0005737">
    <property type="term" value="C:cytoplasm"/>
    <property type="evidence" value="ECO:0007669"/>
    <property type="project" value="UniProtKB-SubCell"/>
</dbReference>
<evidence type="ECO:0000256" key="9">
    <source>
        <dbReference type="ARBA" id="ARBA00022694"/>
    </source>
</evidence>
<evidence type="ECO:0000256" key="8">
    <source>
        <dbReference type="ARBA" id="ARBA00022664"/>
    </source>
</evidence>
<comment type="subunit">
    <text evidence="4">Homodimer.</text>
</comment>